<keyword evidence="3" id="KW-0515">Mutator protein</keyword>
<gene>
    <name evidence="18" type="ORF">M472_21100</name>
</gene>
<dbReference type="PROSITE" id="PS51462">
    <property type="entry name" value="NUDIX"/>
    <property type="match status" value="1"/>
</dbReference>
<evidence type="ECO:0000256" key="5">
    <source>
        <dbReference type="ARBA" id="ARBA00022723"/>
    </source>
</evidence>
<dbReference type="PATRIC" id="fig|1346330.5.peg.184"/>
<dbReference type="EC" id="3.6.1.55" evidence="12"/>
<dbReference type="GO" id="GO:0008413">
    <property type="term" value="F:8-oxo-7,8-dihydroguanosine triphosphate pyrophosphatase activity"/>
    <property type="evidence" value="ECO:0007669"/>
    <property type="project" value="TreeGrafter"/>
</dbReference>
<keyword evidence="4" id="KW-0235">DNA replication</keyword>
<evidence type="ECO:0000256" key="14">
    <source>
        <dbReference type="ARBA" id="ARBA00041592"/>
    </source>
</evidence>
<dbReference type="Proteomes" id="UP000016584">
    <property type="component" value="Unassembled WGS sequence"/>
</dbReference>
<dbReference type="AlphaFoldDB" id="U2J8I7"/>
<comment type="catalytic activity">
    <reaction evidence="11">
        <text>8-oxo-GTP + H2O = 8-oxo-GMP + diphosphate + H(+)</text>
        <dbReference type="Rhea" id="RHEA:67616"/>
        <dbReference type="ChEBI" id="CHEBI:15377"/>
        <dbReference type="ChEBI" id="CHEBI:15378"/>
        <dbReference type="ChEBI" id="CHEBI:33019"/>
        <dbReference type="ChEBI" id="CHEBI:143553"/>
        <dbReference type="ChEBI" id="CHEBI:145694"/>
    </reaction>
</comment>
<dbReference type="CDD" id="cd04690">
    <property type="entry name" value="NUDIX_Hydrolase"/>
    <property type="match status" value="1"/>
</dbReference>
<dbReference type="GO" id="GO:0006260">
    <property type="term" value="P:DNA replication"/>
    <property type="evidence" value="ECO:0007669"/>
    <property type="project" value="UniProtKB-KW"/>
</dbReference>
<proteinExistence type="inferred from homology"/>
<feature type="domain" description="Nudix hydrolase" evidence="17">
    <location>
        <begin position="2"/>
        <end position="133"/>
    </location>
</feature>
<dbReference type="InterPro" id="IPR000086">
    <property type="entry name" value="NUDIX_hydrolase_dom"/>
</dbReference>
<dbReference type="GO" id="GO:0044716">
    <property type="term" value="F:8-oxo-GDP phosphatase activity"/>
    <property type="evidence" value="ECO:0007669"/>
    <property type="project" value="TreeGrafter"/>
</dbReference>
<dbReference type="InterPro" id="IPR020084">
    <property type="entry name" value="NUDIX_hydrolase_CS"/>
</dbReference>
<keyword evidence="9" id="KW-0234">DNA repair</keyword>
<evidence type="ECO:0000259" key="17">
    <source>
        <dbReference type="PROSITE" id="PS51462"/>
    </source>
</evidence>
<dbReference type="GO" id="GO:0035539">
    <property type="term" value="F:8-oxo-7,8-dihydrodeoxyguanosine triphosphate pyrophosphatase activity"/>
    <property type="evidence" value="ECO:0007669"/>
    <property type="project" value="UniProtKB-EC"/>
</dbReference>
<dbReference type="PROSITE" id="PS00893">
    <property type="entry name" value="NUDIX_BOX"/>
    <property type="match status" value="1"/>
</dbReference>
<evidence type="ECO:0000256" key="6">
    <source>
        <dbReference type="ARBA" id="ARBA00022763"/>
    </source>
</evidence>
<dbReference type="Pfam" id="PF00293">
    <property type="entry name" value="NUDIX"/>
    <property type="match status" value="1"/>
</dbReference>
<keyword evidence="7" id="KW-0378">Hydrolase</keyword>
<evidence type="ECO:0000256" key="7">
    <source>
        <dbReference type="ARBA" id="ARBA00022801"/>
    </source>
</evidence>
<keyword evidence="5" id="KW-0479">Metal-binding</keyword>
<evidence type="ECO:0000256" key="13">
    <source>
        <dbReference type="ARBA" id="ARBA00040794"/>
    </source>
</evidence>
<dbReference type="EMBL" id="ATDL01000002">
    <property type="protein sequence ID" value="ERJ61254.1"/>
    <property type="molecule type" value="Genomic_DNA"/>
</dbReference>
<dbReference type="RefSeq" id="WP_021068380.1">
    <property type="nucleotide sequence ID" value="NZ_ATDL01000002.1"/>
</dbReference>
<organism evidence="18 19">
    <name type="scientific">Sphingobacterium paucimobilis HER1398</name>
    <dbReference type="NCBI Taxonomy" id="1346330"/>
    <lineage>
        <taxon>Bacteria</taxon>
        <taxon>Pseudomonadati</taxon>
        <taxon>Bacteroidota</taxon>
        <taxon>Sphingobacteriia</taxon>
        <taxon>Sphingobacteriales</taxon>
        <taxon>Sphingobacteriaceae</taxon>
        <taxon>Sphingobacterium</taxon>
    </lineage>
</organism>
<dbReference type="STRING" id="1346330.M472_21100"/>
<evidence type="ECO:0000256" key="2">
    <source>
        <dbReference type="ARBA" id="ARBA00005582"/>
    </source>
</evidence>
<reference evidence="18 19" key="1">
    <citation type="journal article" date="2013" name="Genome Announc.">
        <title>The Draft Genome Sequence of Sphingomonas paucimobilis Strain HER1398 (Proteobacteria), Host to the Giant PAU Phage, Indicates That It Is a Member of the Genus Sphingobacterium (Bacteroidetes).</title>
        <authorList>
            <person name="White R.A.III."/>
            <person name="Suttle C.A."/>
        </authorList>
    </citation>
    <scope>NUCLEOTIDE SEQUENCE [LARGE SCALE GENOMIC DNA]</scope>
    <source>
        <strain evidence="18 19">HER1398</strain>
    </source>
</reference>
<evidence type="ECO:0000256" key="12">
    <source>
        <dbReference type="ARBA" id="ARBA00038905"/>
    </source>
</evidence>
<evidence type="ECO:0000256" key="3">
    <source>
        <dbReference type="ARBA" id="ARBA00022457"/>
    </source>
</evidence>
<evidence type="ECO:0000313" key="19">
    <source>
        <dbReference type="Proteomes" id="UP000016584"/>
    </source>
</evidence>
<dbReference type="PANTHER" id="PTHR47707">
    <property type="entry name" value="8-OXO-DGTP DIPHOSPHATASE"/>
    <property type="match status" value="1"/>
</dbReference>
<dbReference type="InterPro" id="IPR015797">
    <property type="entry name" value="NUDIX_hydrolase-like_dom_sf"/>
</dbReference>
<keyword evidence="6" id="KW-0227">DNA damage</keyword>
<evidence type="ECO:0000256" key="8">
    <source>
        <dbReference type="ARBA" id="ARBA00022842"/>
    </source>
</evidence>
<dbReference type="PANTHER" id="PTHR47707:SF1">
    <property type="entry name" value="NUDIX HYDROLASE FAMILY PROTEIN"/>
    <property type="match status" value="1"/>
</dbReference>
<dbReference type="Gene3D" id="3.90.79.10">
    <property type="entry name" value="Nucleoside Triphosphate Pyrophosphohydrolase"/>
    <property type="match status" value="1"/>
</dbReference>
<name>U2J8I7_9SPHI</name>
<evidence type="ECO:0000256" key="10">
    <source>
        <dbReference type="ARBA" id="ARBA00035861"/>
    </source>
</evidence>
<evidence type="ECO:0000256" key="1">
    <source>
        <dbReference type="ARBA" id="ARBA00001946"/>
    </source>
</evidence>
<evidence type="ECO:0000256" key="9">
    <source>
        <dbReference type="ARBA" id="ARBA00023204"/>
    </source>
</evidence>
<dbReference type="SUPFAM" id="SSF55811">
    <property type="entry name" value="Nudix"/>
    <property type="match status" value="1"/>
</dbReference>
<dbReference type="eggNOG" id="COG0494">
    <property type="taxonomic scope" value="Bacteria"/>
</dbReference>
<dbReference type="OrthoDB" id="9787880at2"/>
<evidence type="ECO:0000313" key="18">
    <source>
        <dbReference type="EMBL" id="ERJ61254.1"/>
    </source>
</evidence>
<accession>U2J8I7</accession>
<dbReference type="GO" id="GO:0044715">
    <property type="term" value="F:8-oxo-dGDP phosphatase activity"/>
    <property type="evidence" value="ECO:0007669"/>
    <property type="project" value="TreeGrafter"/>
</dbReference>
<dbReference type="GO" id="GO:0046872">
    <property type="term" value="F:metal ion binding"/>
    <property type="evidence" value="ECO:0007669"/>
    <property type="project" value="UniProtKB-KW"/>
</dbReference>
<keyword evidence="8" id="KW-0460">Magnesium</keyword>
<comment type="caution">
    <text evidence="18">The sequence shown here is derived from an EMBL/GenBank/DDBJ whole genome shotgun (WGS) entry which is preliminary data.</text>
</comment>
<evidence type="ECO:0000256" key="4">
    <source>
        <dbReference type="ARBA" id="ARBA00022705"/>
    </source>
</evidence>
<evidence type="ECO:0000256" key="16">
    <source>
        <dbReference type="ARBA" id="ARBA00042798"/>
    </source>
</evidence>
<comment type="catalytic activity">
    <reaction evidence="10">
        <text>8-oxo-dGTP + H2O = 8-oxo-dGMP + diphosphate + H(+)</text>
        <dbReference type="Rhea" id="RHEA:31575"/>
        <dbReference type="ChEBI" id="CHEBI:15377"/>
        <dbReference type="ChEBI" id="CHEBI:15378"/>
        <dbReference type="ChEBI" id="CHEBI:33019"/>
        <dbReference type="ChEBI" id="CHEBI:63224"/>
        <dbReference type="ChEBI" id="CHEBI:77896"/>
        <dbReference type="EC" id="3.6.1.55"/>
    </reaction>
</comment>
<dbReference type="InterPro" id="IPR047127">
    <property type="entry name" value="MutT-like"/>
</dbReference>
<dbReference type="GO" id="GO:0006281">
    <property type="term" value="P:DNA repair"/>
    <property type="evidence" value="ECO:0007669"/>
    <property type="project" value="UniProtKB-KW"/>
</dbReference>
<protein>
    <recommendedName>
        <fullName evidence="13">8-oxo-dGTP diphosphatase</fullName>
        <ecNumber evidence="12">3.6.1.55</ecNumber>
    </recommendedName>
    <alternativeName>
        <fullName evidence="16">7,8-dihydro-8-oxoguanine-triphosphatase</fullName>
    </alternativeName>
    <alternativeName>
        <fullName evidence="15">Mutator protein MutT</fullName>
    </alternativeName>
    <alternativeName>
        <fullName evidence="14">dGTP pyrophosphohydrolase</fullName>
    </alternativeName>
</protein>
<evidence type="ECO:0000256" key="15">
    <source>
        <dbReference type="ARBA" id="ARBA00041979"/>
    </source>
</evidence>
<comment type="similarity">
    <text evidence="2">Belongs to the Nudix hydrolase family.</text>
</comment>
<evidence type="ECO:0000256" key="11">
    <source>
        <dbReference type="ARBA" id="ARBA00036904"/>
    </source>
</evidence>
<sequence length="140" mass="15914">MLSKITVALAIITNDENEMLALRKKDASYYTLPGGKIELGETPIDALIRELNEELDIIFNKEDFSLAGTHMTRAANEANTIVEGFIFCLTVPFKTTVSPHAEIEEKIWLSKENYKDYNLAHLLKEFALPRWLDLNVPKDC</sequence>
<comment type="cofactor">
    <cofactor evidence="1">
        <name>Mg(2+)</name>
        <dbReference type="ChEBI" id="CHEBI:18420"/>
    </cofactor>
</comment>
<keyword evidence="19" id="KW-1185">Reference proteome</keyword>